<dbReference type="Proteomes" id="UP001557484">
    <property type="component" value="Unassembled WGS sequence"/>
</dbReference>
<keyword evidence="1" id="KW-0805">Transcription regulation</keyword>
<dbReference type="InterPro" id="IPR020449">
    <property type="entry name" value="Tscrpt_reg_AraC-type_HTH"/>
</dbReference>
<evidence type="ECO:0000313" key="6">
    <source>
        <dbReference type="Proteomes" id="UP001557484"/>
    </source>
</evidence>
<feature type="domain" description="HTH araC/xylS-type" evidence="4">
    <location>
        <begin position="234"/>
        <end position="332"/>
    </location>
</feature>
<protein>
    <submittedName>
        <fullName evidence="5">Helix-turn-helix domain-containing protein</fullName>
    </submittedName>
</protein>
<evidence type="ECO:0000256" key="3">
    <source>
        <dbReference type="ARBA" id="ARBA00023163"/>
    </source>
</evidence>
<evidence type="ECO:0000256" key="2">
    <source>
        <dbReference type="ARBA" id="ARBA00023125"/>
    </source>
</evidence>
<evidence type="ECO:0000259" key="4">
    <source>
        <dbReference type="PROSITE" id="PS01124"/>
    </source>
</evidence>
<accession>A0ABV3TWE9</accession>
<name>A0ABV3TWE9_9GAMM</name>
<gene>
    <name evidence="5" type="ORF">AB4875_08530</name>
</gene>
<dbReference type="PANTHER" id="PTHR47894">
    <property type="entry name" value="HTH-TYPE TRANSCRIPTIONAL REGULATOR GADX"/>
    <property type="match status" value="1"/>
</dbReference>
<organism evidence="5 6">
    <name type="scientific">Zhongshania arctica</name>
    <dbReference type="NCBI Taxonomy" id="3238302"/>
    <lineage>
        <taxon>Bacteria</taxon>
        <taxon>Pseudomonadati</taxon>
        <taxon>Pseudomonadota</taxon>
        <taxon>Gammaproteobacteria</taxon>
        <taxon>Cellvibrionales</taxon>
        <taxon>Spongiibacteraceae</taxon>
        <taxon>Zhongshania</taxon>
    </lineage>
</organism>
<dbReference type="Pfam" id="PF12833">
    <property type="entry name" value="HTH_18"/>
    <property type="match status" value="1"/>
</dbReference>
<dbReference type="SUPFAM" id="SSF46689">
    <property type="entry name" value="Homeodomain-like"/>
    <property type="match status" value="1"/>
</dbReference>
<dbReference type="InterPro" id="IPR018060">
    <property type="entry name" value="HTH_AraC"/>
</dbReference>
<sequence>MKSTLYSQIAERLAIAANAEGVVIPFEVLKHLSSHSEHSKVDDASIIPVIAEAVATLPRYEYLVLALASALPVSSTGYLSLGVKVAPSAFEAVKFLIELAELIVPVVSISLSESSIVDQGFVTFSPNVAISPAAESVLTIICLIASNKELSLITGRTRNLSDVELREGISWPIDELSKALGTTVKIGDKKTVIRFTISALNSPNPSADIATFKQLQEELHAKKDLALGSISIKERVTQLVMENIRFPKSKEEIARQLKMSERQLRYSLNKTGATYQQILKQCRTEYATKLLVTTSHPRISEIADQLNYSDTAAFSQAFKQWTGLSPKEYREEYSK</sequence>
<keyword evidence="3" id="KW-0804">Transcription</keyword>
<dbReference type="InterPro" id="IPR009057">
    <property type="entry name" value="Homeodomain-like_sf"/>
</dbReference>
<evidence type="ECO:0000256" key="1">
    <source>
        <dbReference type="ARBA" id="ARBA00023015"/>
    </source>
</evidence>
<proteinExistence type="predicted"/>
<dbReference type="PRINTS" id="PR00032">
    <property type="entry name" value="HTHARAC"/>
</dbReference>
<evidence type="ECO:0000313" key="5">
    <source>
        <dbReference type="EMBL" id="MEX1665534.1"/>
    </source>
</evidence>
<dbReference type="PROSITE" id="PS01124">
    <property type="entry name" value="HTH_ARAC_FAMILY_2"/>
    <property type="match status" value="1"/>
</dbReference>
<dbReference type="SMART" id="SM00342">
    <property type="entry name" value="HTH_ARAC"/>
    <property type="match status" value="1"/>
</dbReference>
<reference evidence="5 6" key="1">
    <citation type="journal article" date="2011" name="Int. J. Syst. Evol. Microbiol.">
        <title>Zhongshania antarctica gen. nov., sp. nov. and Zhongshania guokunii sp. nov., gammaproteobacteria respectively isolated from coastal attached (fast) ice and surface seawater of the Antarctic.</title>
        <authorList>
            <person name="Li H.J."/>
            <person name="Zhang X.Y."/>
            <person name="Chen C.X."/>
            <person name="Zhang Y.J."/>
            <person name="Gao Z.M."/>
            <person name="Yu Y."/>
            <person name="Chen X.L."/>
            <person name="Chen B."/>
            <person name="Zhang Y.Z."/>
        </authorList>
    </citation>
    <scope>NUCLEOTIDE SEQUENCE [LARGE SCALE GENOMIC DNA]</scope>
    <source>
        <strain evidence="5 6">R06B22</strain>
    </source>
</reference>
<keyword evidence="2" id="KW-0238">DNA-binding</keyword>
<dbReference type="PANTHER" id="PTHR47894:SF1">
    <property type="entry name" value="HTH-TYPE TRANSCRIPTIONAL REGULATOR VQSM"/>
    <property type="match status" value="1"/>
</dbReference>
<dbReference type="Gene3D" id="1.10.10.60">
    <property type="entry name" value="Homeodomain-like"/>
    <property type="match status" value="1"/>
</dbReference>
<dbReference type="EMBL" id="JBFRYB010000001">
    <property type="protein sequence ID" value="MEX1665534.1"/>
    <property type="molecule type" value="Genomic_DNA"/>
</dbReference>
<keyword evidence="6" id="KW-1185">Reference proteome</keyword>
<dbReference type="RefSeq" id="WP_368375637.1">
    <property type="nucleotide sequence ID" value="NZ_JBFRYB010000001.1"/>
</dbReference>
<comment type="caution">
    <text evidence="5">The sequence shown here is derived from an EMBL/GenBank/DDBJ whole genome shotgun (WGS) entry which is preliminary data.</text>
</comment>